<comment type="subunit">
    <text evidence="12">Interacts with the Sec translocase complex via SecD. Specifically interacts with transmembrane segments of nascent integral membrane proteins during membrane integration.</text>
</comment>
<dbReference type="NCBIfam" id="TIGR03592">
    <property type="entry name" value="yidC_oxa1_cterm"/>
    <property type="match status" value="1"/>
</dbReference>
<reference evidence="20" key="2">
    <citation type="submission" date="2020-09" db="EMBL/GenBank/DDBJ databases">
        <authorList>
            <person name="Sun Q."/>
            <person name="Zhou Y."/>
        </authorList>
    </citation>
    <scope>NUCLEOTIDE SEQUENCE</scope>
    <source>
        <strain evidence="20">CGMCC 4.7306</strain>
    </source>
</reference>
<dbReference type="CDD" id="cd20070">
    <property type="entry name" value="5TM_YidC_Alb3"/>
    <property type="match status" value="1"/>
</dbReference>
<evidence type="ECO:0000256" key="4">
    <source>
        <dbReference type="ARBA" id="ARBA00022448"/>
    </source>
</evidence>
<feature type="compositionally biased region" description="Basic residues" evidence="17">
    <location>
        <begin position="363"/>
        <end position="374"/>
    </location>
</feature>
<name>A0A917SBS3_9ACTN</name>
<evidence type="ECO:0000256" key="6">
    <source>
        <dbReference type="ARBA" id="ARBA00022692"/>
    </source>
</evidence>
<evidence type="ECO:0000313" key="20">
    <source>
        <dbReference type="EMBL" id="GGL70834.1"/>
    </source>
</evidence>
<evidence type="ECO:0000256" key="10">
    <source>
        <dbReference type="ARBA" id="ARBA00023186"/>
    </source>
</evidence>
<comment type="similarity">
    <text evidence="2">Belongs to the OXA1/ALB3/YidC family. Type 1 subfamily.</text>
</comment>
<feature type="compositionally biased region" description="Low complexity" evidence="17">
    <location>
        <begin position="349"/>
        <end position="362"/>
    </location>
</feature>
<dbReference type="PANTHER" id="PTHR12428">
    <property type="entry name" value="OXA1"/>
    <property type="match status" value="1"/>
</dbReference>
<comment type="function">
    <text evidence="11">Required for the insertion and/or proper folding and/or complex formation of integral membrane proteins into the membrane. Involved in integration of membrane proteins that insert both dependently and independently of the Sec translocase complex, as well as at least some lipoproteins. Aids folding of multispanning membrane proteins.</text>
</comment>
<keyword evidence="6 16" id="KW-0812">Transmembrane</keyword>
<comment type="subcellular location">
    <subcellularLocation>
        <location evidence="1">Cell membrane</location>
        <topology evidence="1">Multi-pass membrane protein</topology>
    </subcellularLocation>
    <subcellularLocation>
        <location evidence="16">Membrane</location>
        <topology evidence="16">Multi-pass membrane protein</topology>
    </subcellularLocation>
</comment>
<keyword evidence="8 18" id="KW-1133">Transmembrane helix</keyword>
<feature type="transmembrane region" description="Helical" evidence="18">
    <location>
        <begin position="237"/>
        <end position="261"/>
    </location>
</feature>
<accession>A0A917SBS3</accession>
<dbReference type="RefSeq" id="WP_188896348.1">
    <property type="nucleotide sequence ID" value="NZ_BMMZ01000008.1"/>
</dbReference>
<dbReference type="PANTHER" id="PTHR12428:SF65">
    <property type="entry name" value="CYTOCHROME C OXIDASE ASSEMBLY PROTEIN COX18, MITOCHONDRIAL"/>
    <property type="match status" value="1"/>
</dbReference>
<evidence type="ECO:0000256" key="12">
    <source>
        <dbReference type="ARBA" id="ARBA00026028"/>
    </source>
</evidence>
<evidence type="ECO:0000256" key="17">
    <source>
        <dbReference type="SAM" id="MobiDB-lite"/>
    </source>
</evidence>
<dbReference type="InterPro" id="IPR028055">
    <property type="entry name" value="YidC/Oxa/ALB_C"/>
</dbReference>
<reference evidence="20" key="1">
    <citation type="journal article" date="2014" name="Int. J. Syst. Evol. Microbiol.">
        <title>Complete genome sequence of Corynebacterium casei LMG S-19264T (=DSM 44701T), isolated from a smear-ripened cheese.</title>
        <authorList>
            <consortium name="US DOE Joint Genome Institute (JGI-PGF)"/>
            <person name="Walter F."/>
            <person name="Albersmeier A."/>
            <person name="Kalinowski J."/>
            <person name="Ruckert C."/>
        </authorList>
    </citation>
    <scope>NUCLEOTIDE SEQUENCE</scope>
    <source>
        <strain evidence="20">CGMCC 4.7306</strain>
    </source>
</reference>
<evidence type="ECO:0000256" key="8">
    <source>
        <dbReference type="ARBA" id="ARBA00022989"/>
    </source>
</evidence>
<organism evidence="20 21">
    <name type="scientific">Microlunatus endophyticus</name>
    <dbReference type="NCBI Taxonomy" id="1716077"/>
    <lineage>
        <taxon>Bacteria</taxon>
        <taxon>Bacillati</taxon>
        <taxon>Actinomycetota</taxon>
        <taxon>Actinomycetes</taxon>
        <taxon>Propionibacteriales</taxon>
        <taxon>Propionibacteriaceae</taxon>
        <taxon>Microlunatus</taxon>
    </lineage>
</organism>
<feature type="transmembrane region" description="Helical" evidence="18">
    <location>
        <begin position="55"/>
        <end position="75"/>
    </location>
</feature>
<dbReference type="GO" id="GO:0015031">
    <property type="term" value="P:protein transport"/>
    <property type="evidence" value="ECO:0007669"/>
    <property type="project" value="UniProtKB-KW"/>
</dbReference>
<dbReference type="Pfam" id="PF02096">
    <property type="entry name" value="60KD_IMP"/>
    <property type="match status" value="1"/>
</dbReference>
<evidence type="ECO:0000256" key="9">
    <source>
        <dbReference type="ARBA" id="ARBA00023136"/>
    </source>
</evidence>
<evidence type="ECO:0000256" key="2">
    <source>
        <dbReference type="ARBA" id="ARBA00010527"/>
    </source>
</evidence>
<evidence type="ECO:0000256" key="3">
    <source>
        <dbReference type="ARBA" id="ARBA00015325"/>
    </source>
</evidence>
<feature type="region of interest" description="Disordered" evidence="17">
    <location>
        <begin position="297"/>
        <end position="374"/>
    </location>
</feature>
<feature type="compositionally biased region" description="Polar residues" evidence="17">
    <location>
        <begin position="318"/>
        <end position="335"/>
    </location>
</feature>
<gene>
    <name evidence="20" type="ORF">GCM10011575_31630</name>
</gene>
<dbReference type="AlphaFoldDB" id="A0A917SBS3"/>
<evidence type="ECO:0000259" key="19">
    <source>
        <dbReference type="Pfam" id="PF02096"/>
    </source>
</evidence>
<comment type="caution">
    <text evidence="20">The sequence shown here is derived from an EMBL/GenBank/DDBJ whole genome shotgun (WGS) entry which is preliminary data.</text>
</comment>
<dbReference type="NCBIfam" id="NF002350">
    <property type="entry name" value="PRK01315.1"/>
    <property type="match status" value="1"/>
</dbReference>
<feature type="compositionally biased region" description="Basic and acidic residues" evidence="17">
    <location>
        <begin position="297"/>
        <end position="311"/>
    </location>
</feature>
<dbReference type="EMBL" id="BMMZ01000008">
    <property type="protein sequence ID" value="GGL70834.1"/>
    <property type="molecule type" value="Genomic_DNA"/>
</dbReference>
<evidence type="ECO:0000256" key="5">
    <source>
        <dbReference type="ARBA" id="ARBA00022475"/>
    </source>
</evidence>
<evidence type="ECO:0000256" key="16">
    <source>
        <dbReference type="RuleBase" id="RU003945"/>
    </source>
</evidence>
<keyword evidence="21" id="KW-1185">Reference proteome</keyword>
<sequence>METLLPLLAPLSIGSALGSFFNTIFTPLYWAVSGILVFFHHIWSPLLGTGSGWNWALSIICLTVVIRIILIPLFVRQIHSSRKMQLLQPKIRELQKKYGHDRERLGQETMKLYREENANPMASCLPLLLQSPIFIALYRVLIGASQINPKTGLPTAHGYWLERDPGLLTSLNRSEVFGARLADKFWPVHSLGNVQLVAAVMIVIMTATMFYTQLQLTRKNMPKEAMEGPMAQQQKMMLYLFPLIFVFMGVNIPIGVLFYWVTSQLWTMGQQYYVIRNNPLPGTDAYVAWEERQRRKGLDPREVAAQKDARANGRPKTVATSGSVVGRQSNGSAATNGAADGAVNGQSGPVRQAPVRQQPVRQQPRRQPRSQRKN</sequence>
<dbReference type="GO" id="GO:0032977">
    <property type="term" value="F:membrane insertase activity"/>
    <property type="evidence" value="ECO:0007669"/>
    <property type="project" value="InterPro"/>
</dbReference>
<keyword evidence="10" id="KW-0143">Chaperone</keyword>
<protein>
    <recommendedName>
        <fullName evidence="3">Membrane protein insertase YidC</fullName>
    </recommendedName>
    <alternativeName>
        <fullName evidence="15">Foldase YidC</fullName>
    </alternativeName>
    <alternativeName>
        <fullName evidence="14">Membrane integrase YidC</fullName>
    </alternativeName>
    <alternativeName>
        <fullName evidence="13">Membrane protein YidC</fullName>
    </alternativeName>
</protein>
<dbReference type="GO" id="GO:0051205">
    <property type="term" value="P:protein insertion into membrane"/>
    <property type="evidence" value="ECO:0007669"/>
    <property type="project" value="TreeGrafter"/>
</dbReference>
<evidence type="ECO:0000256" key="13">
    <source>
        <dbReference type="ARBA" id="ARBA00031538"/>
    </source>
</evidence>
<keyword evidence="7" id="KW-0653">Protein transport</keyword>
<evidence type="ECO:0000256" key="18">
    <source>
        <dbReference type="SAM" id="Phobius"/>
    </source>
</evidence>
<feature type="transmembrane region" description="Helical" evidence="18">
    <location>
        <begin position="20"/>
        <end position="43"/>
    </location>
</feature>
<dbReference type="GO" id="GO:0005886">
    <property type="term" value="C:plasma membrane"/>
    <property type="evidence" value="ECO:0007669"/>
    <property type="project" value="UniProtKB-SubCell"/>
</dbReference>
<evidence type="ECO:0000256" key="7">
    <source>
        <dbReference type="ARBA" id="ARBA00022927"/>
    </source>
</evidence>
<evidence type="ECO:0000256" key="11">
    <source>
        <dbReference type="ARBA" id="ARBA00025034"/>
    </source>
</evidence>
<dbReference type="Proteomes" id="UP000613840">
    <property type="component" value="Unassembled WGS sequence"/>
</dbReference>
<keyword evidence="5" id="KW-1003">Cell membrane</keyword>
<proteinExistence type="inferred from homology"/>
<keyword evidence="4" id="KW-0813">Transport</keyword>
<dbReference type="InterPro" id="IPR001708">
    <property type="entry name" value="YidC/ALB3/OXA1/COX18"/>
</dbReference>
<feature type="domain" description="Membrane insertase YidC/Oxa/ALB C-terminal" evidence="19">
    <location>
        <begin position="55"/>
        <end position="275"/>
    </location>
</feature>
<evidence type="ECO:0000256" key="15">
    <source>
        <dbReference type="ARBA" id="ARBA00033342"/>
    </source>
</evidence>
<keyword evidence="9 18" id="KW-0472">Membrane</keyword>
<dbReference type="InterPro" id="IPR047196">
    <property type="entry name" value="YidC_ALB_C"/>
</dbReference>
<feature type="transmembrane region" description="Helical" evidence="18">
    <location>
        <begin position="194"/>
        <end position="216"/>
    </location>
</feature>
<evidence type="ECO:0000256" key="14">
    <source>
        <dbReference type="ARBA" id="ARBA00033245"/>
    </source>
</evidence>
<evidence type="ECO:0000313" key="21">
    <source>
        <dbReference type="Proteomes" id="UP000613840"/>
    </source>
</evidence>
<evidence type="ECO:0000256" key="1">
    <source>
        <dbReference type="ARBA" id="ARBA00004651"/>
    </source>
</evidence>